<name>A0A401PRM9_SCYTO</name>
<evidence type="ECO:0000313" key="1">
    <source>
        <dbReference type="EMBL" id="GCB75784.1"/>
    </source>
</evidence>
<comment type="caution">
    <text evidence="1">The sequence shown here is derived from an EMBL/GenBank/DDBJ whole genome shotgun (WGS) entry which is preliminary data.</text>
</comment>
<keyword evidence="2" id="KW-1185">Reference proteome</keyword>
<dbReference type="EMBL" id="BFAA01009967">
    <property type="protein sequence ID" value="GCB75784.1"/>
    <property type="molecule type" value="Genomic_DNA"/>
</dbReference>
<dbReference type="Proteomes" id="UP000288216">
    <property type="component" value="Unassembled WGS sequence"/>
</dbReference>
<protein>
    <submittedName>
        <fullName evidence="1">Uncharacterized protein</fullName>
    </submittedName>
</protein>
<evidence type="ECO:0000313" key="2">
    <source>
        <dbReference type="Proteomes" id="UP000288216"/>
    </source>
</evidence>
<accession>A0A401PRM9</accession>
<dbReference type="AlphaFoldDB" id="A0A401PRM9"/>
<organism evidence="1 2">
    <name type="scientific">Scyliorhinus torazame</name>
    <name type="common">Cloudy catshark</name>
    <name type="synonym">Catulus torazame</name>
    <dbReference type="NCBI Taxonomy" id="75743"/>
    <lineage>
        <taxon>Eukaryota</taxon>
        <taxon>Metazoa</taxon>
        <taxon>Chordata</taxon>
        <taxon>Craniata</taxon>
        <taxon>Vertebrata</taxon>
        <taxon>Chondrichthyes</taxon>
        <taxon>Elasmobranchii</taxon>
        <taxon>Galeomorphii</taxon>
        <taxon>Galeoidea</taxon>
        <taxon>Carcharhiniformes</taxon>
        <taxon>Scyliorhinidae</taxon>
        <taxon>Scyliorhinus</taxon>
    </lineage>
</organism>
<reference evidence="1 2" key="1">
    <citation type="journal article" date="2018" name="Nat. Ecol. Evol.">
        <title>Shark genomes provide insights into elasmobranch evolution and the origin of vertebrates.</title>
        <authorList>
            <person name="Hara Y"/>
            <person name="Yamaguchi K"/>
            <person name="Onimaru K"/>
            <person name="Kadota M"/>
            <person name="Koyanagi M"/>
            <person name="Keeley SD"/>
            <person name="Tatsumi K"/>
            <person name="Tanaka K"/>
            <person name="Motone F"/>
            <person name="Kageyama Y"/>
            <person name="Nozu R"/>
            <person name="Adachi N"/>
            <person name="Nishimura O"/>
            <person name="Nakagawa R"/>
            <person name="Tanegashima C"/>
            <person name="Kiyatake I"/>
            <person name="Matsumoto R"/>
            <person name="Murakumo K"/>
            <person name="Nishida K"/>
            <person name="Terakita A"/>
            <person name="Kuratani S"/>
            <person name="Sato K"/>
            <person name="Hyodo S Kuraku.S."/>
        </authorList>
    </citation>
    <scope>NUCLEOTIDE SEQUENCE [LARGE SCALE GENOMIC DNA]</scope>
</reference>
<sequence length="78" mass="9119">MDRDRRGTALQQTNQLSTERFGSHCECFRPILLNAKQWSEFPACALEHCWKCVLEQLDVHAQFTLIRKFLKFNGTHPA</sequence>
<gene>
    <name evidence="1" type="ORF">scyTo_0016473</name>
</gene>
<proteinExistence type="predicted"/>